<evidence type="ECO:0000313" key="3">
    <source>
        <dbReference type="Proteomes" id="UP000030437"/>
    </source>
</evidence>
<dbReference type="eggNOG" id="COG3449">
    <property type="taxonomic scope" value="Bacteria"/>
</dbReference>
<dbReference type="InterPro" id="IPR050908">
    <property type="entry name" value="SmbC-like"/>
</dbReference>
<dbReference type="InterPro" id="IPR029442">
    <property type="entry name" value="GyrI-like"/>
</dbReference>
<evidence type="ECO:0000313" key="2">
    <source>
        <dbReference type="EMBL" id="KGR84433.1"/>
    </source>
</evidence>
<accession>A0A0A3INM7</accession>
<feature type="domain" description="AraC effector-binding" evidence="1">
    <location>
        <begin position="1"/>
        <end position="146"/>
    </location>
</feature>
<dbReference type="Gene3D" id="3.20.80.10">
    <property type="entry name" value="Regulatory factor, effector binding domain"/>
    <property type="match status" value="1"/>
</dbReference>
<dbReference type="AlphaFoldDB" id="A0A0A3INM7"/>
<evidence type="ECO:0000259" key="1">
    <source>
        <dbReference type="SMART" id="SM00871"/>
    </source>
</evidence>
<gene>
    <name evidence="2" type="ORF">CD32_12660</name>
</gene>
<protein>
    <submittedName>
        <fullName evidence="2">DNA gyrase inhibitor</fullName>
    </submittedName>
</protein>
<sequence>MKIETIPNYRMAYVRQVGPYGPANKQAMERIKSWAADNNLLNDKGIYGIPQDNPAETEPEQCRYDACIVIPDDFQLEEGMNEGELAGGEYAVYKVEHTAEAIQKAWVDSLEGLHHSEYQIDHKPVIERYRQEMVSSHFCEICVPVKRKDASTLL</sequence>
<dbReference type="InterPro" id="IPR010499">
    <property type="entry name" value="AraC_E-bd"/>
</dbReference>
<dbReference type="EMBL" id="JPVP01000056">
    <property type="protein sequence ID" value="KGR84433.1"/>
    <property type="molecule type" value="Genomic_DNA"/>
</dbReference>
<proteinExistence type="predicted"/>
<dbReference type="Pfam" id="PF06445">
    <property type="entry name" value="GyrI-like"/>
    <property type="match status" value="1"/>
</dbReference>
<keyword evidence="3" id="KW-1185">Reference proteome</keyword>
<reference evidence="2 3" key="1">
    <citation type="submission" date="2014-02" db="EMBL/GenBank/DDBJ databases">
        <title>Draft genome sequence of Lysinibacillus odysseyi NBRC 100172.</title>
        <authorList>
            <person name="Zhang F."/>
            <person name="Wang G."/>
            <person name="Zhang L."/>
        </authorList>
    </citation>
    <scope>NUCLEOTIDE SEQUENCE [LARGE SCALE GENOMIC DNA]</scope>
    <source>
        <strain evidence="2 3">NBRC 100172</strain>
    </source>
</reference>
<dbReference type="RefSeq" id="WP_036155443.1">
    <property type="nucleotide sequence ID" value="NZ_AVCX01000005.1"/>
</dbReference>
<dbReference type="SMART" id="SM00871">
    <property type="entry name" value="AraC_E_bind"/>
    <property type="match status" value="1"/>
</dbReference>
<dbReference type="PANTHER" id="PTHR40055:SF1">
    <property type="entry name" value="TRANSCRIPTIONAL REGULATOR YGIV-RELATED"/>
    <property type="match status" value="1"/>
</dbReference>
<name>A0A0A3INM7_9BACI</name>
<dbReference type="InterPro" id="IPR011256">
    <property type="entry name" value="Reg_factor_effector_dom_sf"/>
</dbReference>
<dbReference type="Proteomes" id="UP000030437">
    <property type="component" value="Unassembled WGS sequence"/>
</dbReference>
<organism evidence="2 3">
    <name type="scientific">Lysinibacillus odysseyi 34hs-1 = NBRC 100172</name>
    <dbReference type="NCBI Taxonomy" id="1220589"/>
    <lineage>
        <taxon>Bacteria</taxon>
        <taxon>Bacillati</taxon>
        <taxon>Bacillota</taxon>
        <taxon>Bacilli</taxon>
        <taxon>Bacillales</taxon>
        <taxon>Bacillaceae</taxon>
        <taxon>Lysinibacillus</taxon>
    </lineage>
</organism>
<comment type="caution">
    <text evidence="2">The sequence shown here is derived from an EMBL/GenBank/DDBJ whole genome shotgun (WGS) entry which is preliminary data.</text>
</comment>
<dbReference type="SUPFAM" id="SSF55136">
    <property type="entry name" value="Probable bacterial effector-binding domain"/>
    <property type="match status" value="1"/>
</dbReference>
<dbReference type="PANTHER" id="PTHR40055">
    <property type="entry name" value="TRANSCRIPTIONAL REGULATOR YGIV-RELATED"/>
    <property type="match status" value="1"/>
</dbReference>